<organism evidence="10 11">
    <name type="scientific">Coleofasciculus chthonoplastes PCC 7420</name>
    <dbReference type="NCBI Taxonomy" id="118168"/>
    <lineage>
        <taxon>Bacteria</taxon>
        <taxon>Bacillati</taxon>
        <taxon>Cyanobacteriota</taxon>
        <taxon>Cyanophyceae</taxon>
        <taxon>Coleofasciculales</taxon>
        <taxon>Coleofasciculaceae</taxon>
        <taxon>Coleofasciculus</taxon>
    </lineage>
</organism>
<dbReference type="HOGENOM" id="CLU_010727_0_0_3"/>
<keyword evidence="11" id="KW-1185">Reference proteome</keyword>
<feature type="transmembrane region" description="Helical" evidence="8">
    <location>
        <begin position="222"/>
        <end position="239"/>
    </location>
</feature>
<feature type="domain" description="Glycosyltransferase RgtA/B/C/D-like" evidence="9">
    <location>
        <begin position="81"/>
        <end position="168"/>
    </location>
</feature>
<evidence type="ECO:0000256" key="2">
    <source>
        <dbReference type="ARBA" id="ARBA00022475"/>
    </source>
</evidence>
<reference evidence="10 11" key="1">
    <citation type="submission" date="2008-07" db="EMBL/GenBank/DDBJ databases">
        <authorList>
            <person name="Tandeau de Marsac N."/>
            <person name="Ferriera S."/>
            <person name="Johnson J."/>
            <person name="Kravitz S."/>
            <person name="Beeson K."/>
            <person name="Sutton G."/>
            <person name="Rogers Y.-H."/>
            <person name="Friedman R."/>
            <person name="Frazier M."/>
            <person name="Venter J.C."/>
        </authorList>
    </citation>
    <scope>NUCLEOTIDE SEQUENCE [LARGE SCALE GENOMIC DNA]</scope>
    <source>
        <strain evidence="10 11">PCC 7420</strain>
    </source>
</reference>
<dbReference type="GO" id="GO:0009103">
    <property type="term" value="P:lipopolysaccharide biosynthetic process"/>
    <property type="evidence" value="ECO:0007669"/>
    <property type="project" value="UniProtKB-ARBA"/>
</dbReference>
<evidence type="ECO:0000313" key="11">
    <source>
        <dbReference type="Proteomes" id="UP000003835"/>
    </source>
</evidence>
<keyword evidence="5 8" id="KW-0812">Transmembrane</keyword>
<dbReference type="PANTHER" id="PTHR33908">
    <property type="entry name" value="MANNOSYLTRANSFERASE YKCB-RELATED"/>
    <property type="match status" value="1"/>
</dbReference>
<proteinExistence type="predicted"/>
<evidence type="ECO:0000256" key="3">
    <source>
        <dbReference type="ARBA" id="ARBA00022676"/>
    </source>
</evidence>
<keyword evidence="3 10" id="KW-0328">Glycosyltransferase</keyword>
<keyword evidence="4 10" id="KW-0808">Transferase</keyword>
<keyword evidence="7 8" id="KW-0472">Membrane</keyword>
<dbReference type="InterPro" id="IPR038731">
    <property type="entry name" value="RgtA/B/C-like"/>
</dbReference>
<feature type="transmembrane region" description="Helical" evidence="8">
    <location>
        <begin position="129"/>
        <end position="146"/>
    </location>
</feature>
<evidence type="ECO:0000256" key="1">
    <source>
        <dbReference type="ARBA" id="ARBA00004651"/>
    </source>
</evidence>
<dbReference type="eggNOG" id="COG0457">
    <property type="taxonomic scope" value="Bacteria"/>
</dbReference>
<evidence type="ECO:0000256" key="7">
    <source>
        <dbReference type="ARBA" id="ARBA00023136"/>
    </source>
</evidence>
<feature type="transmembrane region" description="Helical" evidence="8">
    <location>
        <begin position="269"/>
        <end position="287"/>
    </location>
</feature>
<evidence type="ECO:0000256" key="6">
    <source>
        <dbReference type="ARBA" id="ARBA00022989"/>
    </source>
</evidence>
<evidence type="ECO:0000256" key="8">
    <source>
        <dbReference type="SAM" id="Phobius"/>
    </source>
</evidence>
<feature type="transmembrane region" description="Helical" evidence="8">
    <location>
        <begin position="417"/>
        <end position="436"/>
    </location>
</feature>
<evidence type="ECO:0000313" key="10">
    <source>
        <dbReference type="EMBL" id="EDX78446.1"/>
    </source>
</evidence>
<dbReference type="GO" id="GO:0005886">
    <property type="term" value="C:plasma membrane"/>
    <property type="evidence" value="ECO:0007669"/>
    <property type="project" value="UniProtKB-SubCell"/>
</dbReference>
<accession>B4VHK8</accession>
<dbReference type="GO" id="GO:0016763">
    <property type="term" value="F:pentosyltransferase activity"/>
    <property type="evidence" value="ECO:0007669"/>
    <property type="project" value="TreeGrafter"/>
</dbReference>
<dbReference type="EC" id="2.4.1.109" evidence="10"/>
<evidence type="ECO:0000259" key="9">
    <source>
        <dbReference type="Pfam" id="PF13231"/>
    </source>
</evidence>
<feature type="transmembrane region" description="Helical" evidence="8">
    <location>
        <begin position="448"/>
        <end position="468"/>
    </location>
</feature>
<dbReference type="AlphaFoldDB" id="B4VHK8"/>
<comment type="subcellular location">
    <subcellularLocation>
        <location evidence="1">Cell membrane</location>
        <topology evidence="1">Multi-pass membrane protein</topology>
    </subcellularLocation>
</comment>
<dbReference type="GO" id="GO:0004169">
    <property type="term" value="F:dolichyl-phosphate-mannose-protein mannosyltransferase activity"/>
    <property type="evidence" value="ECO:0007669"/>
    <property type="project" value="UniProtKB-EC"/>
</dbReference>
<dbReference type="InterPro" id="IPR011990">
    <property type="entry name" value="TPR-like_helical_dom_sf"/>
</dbReference>
<evidence type="ECO:0000256" key="5">
    <source>
        <dbReference type="ARBA" id="ARBA00022692"/>
    </source>
</evidence>
<dbReference type="PANTHER" id="PTHR33908:SF11">
    <property type="entry name" value="MEMBRANE PROTEIN"/>
    <property type="match status" value="1"/>
</dbReference>
<name>B4VHK8_9CYAN</name>
<dbReference type="Pfam" id="PF13231">
    <property type="entry name" value="PMT_2"/>
    <property type="match status" value="1"/>
</dbReference>
<sequence length="963" mass="108129">MNNRLQWWKTGNRKYLGILGLIWLASALCDRLWFALDNSVPAWDQADYLTGALNYWQALQHPEWFSGEWWTNFWQLSSKIPPFTYIATAIIQHVFGRGTDQATLVLLLFHAILIGSVYGLGVQLFNRRVGLWAAGLTVLLPGLYRYRLEFLLDYPLTAVVTLSFFCLTVWRNQGLISSVKFDGDKGKGNDDCLGGHDNVHNNDGVGFRISTQPTKLIGSRSLQSLLWAIIFGLSLGLALMVKQTALFFLFIPIVWVIVGTIRRRYWGRLVQLIVGLLVSGLVFAPWYRTNWLLILTSGKRATLDSAIAEGDPALNTLEAWLYYGKILPFLVSWVLLLVPIVGLILYWRKKERVWGREREDVFSTQRGAEVNAEGRRGFQKGYGLGALRWDFSCGWLAVFLVGGYLLCSLNVNKDARYILPLLSVFSLVLASGLVLWQGGWGKSVRWGTVGFASVLMVLNLFPLGGGFLTKVLAPRVQHFPYFGQPIPLDQVIDEIIQTSPNLQTTLGVLPSTPEINQHNLNYYGALRDFQVYGRQVGVREKQVEQDARSLSWFVTKTGEQGSVPEAQAAIVEKVEKGGEFQLQKTWDLPDGSLLKLYHRHQPFFQVEKVNRKQSIIGTELDPIVGAGLGTNFRYPPINKQQNPPSSPMNEQQNKPLFNSLSLSVVEGLNKIQLNRVIVPETAPPGLPVPVTYEWTGDWQPLQSGIVLLTWHSLEAGYQYQWLHDHGIAMGNLFPKSTNNRQLSTITNPSPKYQVIEQMAMLPPADIPAGTYTLKATYLNRETGETYPISVPAVQIKIDPKASTTPAPELDLITQFRTLAATLPNGSDSLEAIFEQTGRINQYDPIQDYLVQADLALTHRLKLEPQRLDLAYALALSRVLQVDSHSAIAALKRVVQLDPQNPYAHAYLAFVYLYEWRGRDAQTALKPALSLNPNLPEVQALSGVAALMQGNLVKTWYFIEKLRN</sequence>
<dbReference type="EMBL" id="DS989841">
    <property type="protein sequence ID" value="EDX78446.1"/>
    <property type="molecule type" value="Genomic_DNA"/>
</dbReference>
<dbReference type="OrthoDB" id="437910at2"/>
<gene>
    <name evidence="10" type="ORF">MC7420_7099</name>
</gene>
<dbReference type="SUPFAM" id="SSF48452">
    <property type="entry name" value="TPR-like"/>
    <property type="match status" value="1"/>
</dbReference>
<dbReference type="STRING" id="118168.MC7420_7099"/>
<feature type="transmembrane region" description="Helical" evidence="8">
    <location>
        <begin position="326"/>
        <end position="347"/>
    </location>
</feature>
<dbReference type="eggNOG" id="COG1807">
    <property type="taxonomic scope" value="Bacteria"/>
</dbReference>
<feature type="transmembrane region" description="Helical" evidence="8">
    <location>
        <begin position="389"/>
        <end position="411"/>
    </location>
</feature>
<dbReference type="Gene3D" id="1.25.40.10">
    <property type="entry name" value="Tetratricopeptide repeat domain"/>
    <property type="match status" value="1"/>
</dbReference>
<keyword evidence="2" id="KW-1003">Cell membrane</keyword>
<keyword evidence="6 8" id="KW-1133">Transmembrane helix</keyword>
<dbReference type="Pfam" id="PF14559">
    <property type="entry name" value="TPR_19"/>
    <property type="match status" value="1"/>
</dbReference>
<dbReference type="InterPro" id="IPR050297">
    <property type="entry name" value="LipidA_mod_glycosyltrf_83"/>
</dbReference>
<dbReference type="Proteomes" id="UP000003835">
    <property type="component" value="Unassembled WGS sequence"/>
</dbReference>
<protein>
    <submittedName>
        <fullName evidence="10">Dolichyl-phosphate-mannose-protein mannosyltransferase</fullName>
        <ecNumber evidence="10">2.4.1.109</ecNumber>
    </submittedName>
</protein>
<feature type="transmembrane region" description="Helical" evidence="8">
    <location>
        <begin position="102"/>
        <end position="122"/>
    </location>
</feature>
<evidence type="ECO:0000256" key="4">
    <source>
        <dbReference type="ARBA" id="ARBA00022679"/>
    </source>
</evidence>
<dbReference type="RefSeq" id="WP_006097921.1">
    <property type="nucleotide sequence ID" value="NZ_DS989841.1"/>
</dbReference>